<evidence type="ECO:0000313" key="2">
    <source>
        <dbReference type="EMBL" id="KMQ65250.1"/>
    </source>
</evidence>
<dbReference type="PATRIC" id="fig|558151.6.peg.2798"/>
<dbReference type="Gene3D" id="3.10.450.360">
    <property type="match status" value="1"/>
</dbReference>
<proteinExistence type="predicted"/>
<dbReference type="AlphaFoldDB" id="A0A0J7L879"/>
<evidence type="ECO:0000313" key="3">
    <source>
        <dbReference type="Proteomes" id="UP000036261"/>
    </source>
</evidence>
<reference evidence="2 3" key="1">
    <citation type="journal article" date="2013" name="Int. J. Syst. Evol. Microbiol.">
        <title>Chryseobacterium angstadtii sp. nov., isolated from a newt tank.</title>
        <authorList>
            <person name="Kirk K.E."/>
            <person name="Hoffman J.A."/>
            <person name="Smith K.A."/>
            <person name="Strahan B.L."/>
            <person name="Failor K.C."/>
            <person name="Krebs J.E."/>
            <person name="Gale A.N."/>
            <person name="Do T.D."/>
            <person name="Sontag T.C."/>
            <person name="Batties A.M."/>
            <person name="Mistiszyn K."/>
            <person name="Newman J.D."/>
        </authorList>
    </citation>
    <scope>NUCLEOTIDE SEQUENCE [LARGE SCALE GENOMIC DNA]</scope>
    <source>
        <strain evidence="2 3">KM</strain>
    </source>
</reference>
<protein>
    <recommendedName>
        <fullName evidence="1">Putative beta-lactamase-inhibitor-like PepSY-like domain-containing protein</fullName>
    </recommendedName>
</protein>
<name>A0A0J7L879_9FLAO</name>
<gene>
    <name evidence="2" type="ORF">ACM46_13260</name>
</gene>
<dbReference type="EMBL" id="LFND01000003">
    <property type="protein sequence ID" value="KMQ65250.1"/>
    <property type="molecule type" value="Genomic_DNA"/>
</dbReference>
<comment type="caution">
    <text evidence="2">The sequence shown here is derived from an EMBL/GenBank/DDBJ whole genome shotgun (WGS) entry which is preliminary data.</text>
</comment>
<dbReference type="Proteomes" id="UP000036261">
    <property type="component" value="Unassembled WGS sequence"/>
</dbReference>
<evidence type="ECO:0000259" key="1">
    <source>
        <dbReference type="Pfam" id="PF11396"/>
    </source>
</evidence>
<accession>A0A0J7L879</accession>
<dbReference type="SUPFAM" id="SSF160574">
    <property type="entry name" value="BT0923-like"/>
    <property type="match status" value="1"/>
</dbReference>
<organism evidence="2 3">
    <name type="scientific">Chryseobacterium angstadtii</name>
    <dbReference type="NCBI Taxonomy" id="558151"/>
    <lineage>
        <taxon>Bacteria</taxon>
        <taxon>Pseudomonadati</taxon>
        <taxon>Bacteroidota</taxon>
        <taxon>Flavobacteriia</taxon>
        <taxon>Flavobacteriales</taxon>
        <taxon>Weeksellaceae</taxon>
        <taxon>Chryseobacterium group</taxon>
        <taxon>Chryseobacterium</taxon>
    </lineage>
</organism>
<sequence length="133" mass="14703">MALAAAFVHAQKIQQKNVPASVQKGFQKQFPNNKEVKWEKEKENYEAGFKLNGTKTSAIFNISGTLLETETAISQNALSAPAKAYVAKHYPNQKIKEAAKITNAKGEVTYEAEIKGKDLIFDNNGQFLKGIKD</sequence>
<dbReference type="STRING" id="558151.ACM46_13260"/>
<feature type="domain" description="Putative beta-lactamase-inhibitor-like PepSY-like" evidence="1">
    <location>
        <begin position="44"/>
        <end position="129"/>
    </location>
</feature>
<dbReference type="Pfam" id="PF11396">
    <property type="entry name" value="PepSY_like"/>
    <property type="match status" value="1"/>
</dbReference>
<dbReference type="InterPro" id="IPR021533">
    <property type="entry name" value="PepSY-like"/>
</dbReference>
<keyword evidence="3" id="KW-1185">Reference proteome</keyword>